<dbReference type="EMBL" id="LCDO01000006">
    <property type="protein sequence ID" value="KKS56733.1"/>
    <property type="molecule type" value="Genomic_DNA"/>
</dbReference>
<dbReference type="GO" id="GO:0004519">
    <property type="term" value="F:endonuclease activity"/>
    <property type="evidence" value="ECO:0007669"/>
    <property type="project" value="UniProtKB-KW"/>
</dbReference>
<dbReference type="PANTHER" id="PTHR30408">
    <property type="entry name" value="TYPE-1 RESTRICTION ENZYME ECOKI SPECIFICITY PROTEIN"/>
    <property type="match status" value="1"/>
</dbReference>
<dbReference type="PANTHER" id="PTHR30408:SF12">
    <property type="entry name" value="TYPE I RESTRICTION ENZYME MJAVIII SPECIFICITY SUBUNIT"/>
    <property type="match status" value="1"/>
</dbReference>
<dbReference type="InterPro" id="IPR052021">
    <property type="entry name" value="Type-I_RS_S_subunit"/>
</dbReference>
<dbReference type="SUPFAM" id="SSF116734">
    <property type="entry name" value="DNA methylase specificity domain"/>
    <property type="match status" value="1"/>
</dbReference>
<protein>
    <submittedName>
        <fullName evidence="5">Restriction endonuclease S subunit</fullName>
    </submittedName>
</protein>
<dbReference type="InterPro" id="IPR044946">
    <property type="entry name" value="Restrct_endonuc_typeI_TRD_sf"/>
</dbReference>
<gene>
    <name evidence="5" type="ORF">UV20_C0006G0016</name>
</gene>
<keyword evidence="5" id="KW-0378">Hydrolase</keyword>
<evidence type="ECO:0000256" key="1">
    <source>
        <dbReference type="ARBA" id="ARBA00010923"/>
    </source>
</evidence>
<dbReference type="Gene3D" id="3.90.220.20">
    <property type="entry name" value="DNA methylase specificity domains"/>
    <property type="match status" value="1"/>
</dbReference>
<keyword evidence="2" id="KW-0680">Restriction system</keyword>
<accession>A0A0G1D3Z4</accession>
<name>A0A0G1D3Z4_9BACT</name>
<keyword evidence="3" id="KW-0238">DNA-binding</keyword>
<reference evidence="5 6" key="1">
    <citation type="journal article" date="2015" name="Nature">
        <title>rRNA introns, odd ribosomes, and small enigmatic genomes across a large radiation of phyla.</title>
        <authorList>
            <person name="Brown C.T."/>
            <person name="Hug L.A."/>
            <person name="Thomas B.C."/>
            <person name="Sharon I."/>
            <person name="Castelle C.J."/>
            <person name="Singh A."/>
            <person name="Wilkins M.J."/>
            <person name="Williams K.H."/>
            <person name="Banfield J.F."/>
        </authorList>
    </citation>
    <scope>NUCLEOTIDE SEQUENCE [LARGE SCALE GENOMIC DNA]</scope>
</reference>
<evidence type="ECO:0000259" key="4">
    <source>
        <dbReference type="Pfam" id="PF01420"/>
    </source>
</evidence>
<evidence type="ECO:0000256" key="2">
    <source>
        <dbReference type="ARBA" id="ARBA00022747"/>
    </source>
</evidence>
<keyword evidence="5" id="KW-0540">Nuclease</keyword>
<dbReference type="AlphaFoldDB" id="A0A0G1D3Z4"/>
<comment type="caution">
    <text evidence="5">The sequence shown here is derived from an EMBL/GenBank/DDBJ whole genome shotgun (WGS) entry which is preliminary data.</text>
</comment>
<proteinExistence type="inferred from homology"/>
<dbReference type="Pfam" id="PF01420">
    <property type="entry name" value="Methylase_S"/>
    <property type="match status" value="1"/>
</dbReference>
<organism evidence="5 6">
    <name type="scientific">Candidatus Magasanikbacteria bacterium GW2011_GWA2_42_32</name>
    <dbReference type="NCBI Taxonomy" id="1619039"/>
    <lineage>
        <taxon>Bacteria</taxon>
        <taxon>Candidatus Magasanikiibacteriota</taxon>
    </lineage>
</organism>
<dbReference type="Proteomes" id="UP000034837">
    <property type="component" value="Unassembled WGS sequence"/>
</dbReference>
<keyword evidence="5" id="KW-0255">Endonuclease</keyword>
<feature type="domain" description="Type I restriction modification DNA specificity" evidence="4">
    <location>
        <begin position="10"/>
        <end position="159"/>
    </location>
</feature>
<evidence type="ECO:0000256" key="3">
    <source>
        <dbReference type="ARBA" id="ARBA00023125"/>
    </source>
</evidence>
<evidence type="ECO:0000313" key="6">
    <source>
        <dbReference type="Proteomes" id="UP000034837"/>
    </source>
</evidence>
<evidence type="ECO:0000313" key="5">
    <source>
        <dbReference type="EMBL" id="KKS56733.1"/>
    </source>
</evidence>
<comment type="similarity">
    <text evidence="1">Belongs to the type-I restriction system S methylase family.</text>
</comment>
<sequence length="190" mass="21292">MALIRKQISGYSFDSESYTDDGVPIIRIGDISEIIDFESVKKVPADLAVGLEKFSIKKGDILLALTGATIGKTAIYDSMEFALLNQRVAILRGKKLDQKYLTYFIASSIFKENIDYLCFGGAQENIGKSEIGSIIISYPKINEQKEIVDFLDRETAKIDEMMVKVEMQIEKLQEYRQALITCAVTGKIKV</sequence>
<dbReference type="InterPro" id="IPR000055">
    <property type="entry name" value="Restrct_endonuc_typeI_TRD"/>
</dbReference>
<dbReference type="GO" id="GO:0009307">
    <property type="term" value="P:DNA restriction-modification system"/>
    <property type="evidence" value="ECO:0007669"/>
    <property type="project" value="UniProtKB-KW"/>
</dbReference>
<dbReference type="GO" id="GO:0003677">
    <property type="term" value="F:DNA binding"/>
    <property type="evidence" value="ECO:0007669"/>
    <property type="project" value="UniProtKB-KW"/>
</dbReference>
<dbReference type="CDD" id="cd17278">
    <property type="entry name" value="RMtype1_S_LdeBORF1052P-TRD2-CR2"/>
    <property type="match status" value="1"/>
</dbReference>